<accession>A0AAW0EWW4</accession>
<keyword evidence="4 7" id="KW-1133">Transmembrane helix</keyword>
<evidence type="ECO:0000256" key="6">
    <source>
        <dbReference type="SAM" id="MobiDB-lite"/>
    </source>
</evidence>
<comment type="subcellular location">
    <subcellularLocation>
        <location evidence="1">Membrane</location>
        <topology evidence="1">Multi-pass membrane protein</topology>
    </subcellularLocation>
</comment>
<feature type="compositionally biased region" description="Basic and acidic residues" evidence="6">
    <location>
        <begin position="122"/>
        <end position="132"/>
    </location>
</feature>
<feature type="region of interest" description="Disordered" evidence="6">
    <location>
        <begin position="100"/>
        <end position="132"/>
    </location>
</feature>
<dbReference type="PANTHER" id="PTHR10778">
    <property type="entry name" value="SOLUTE CARRIER FAMILY 35 MEMBER B"/>
    <property type="match status" value="1"/>
</dbReference>
<proteinExistence type="predicted"/>
<evidence type="ECO:0000256" key="7">
    <source>
        <dbReference type="SAM" id="Phobius"/>
    </source>
</evidence>
<feature type="transmembrane region" description="Helical" evidence="7">
    <location>
        <begin position="289"/>
        <end position="306"/>
    </location>
</feature>
<dbReference type="PANTHER" id="PTHR10778:SF8">
    <property type="entry name" value="ADENOSINE 3'-PHOSPHO 5'-PHOSPHOSULFATE TRANSPORTER 2"/>
    <property type="match status" value="1"/>
</dbReference>
<name>A0AAW0EWW4_9TRYP</name>
<dbReference type="AlphaFoldDB" id="A0AAW0EWW4"/>
<dbReference type="GO" id="GO:0046964">
    <property type="term" value="F:3'-phosphoadenosine 5'-phosphosulfate transmembrane transporter activity"/>
    <property type="evidence" value="ECO:0007669"/>
    <property type="project" value="TreeGrafter"/>
</dbReference>
<evidence type="ECO:0000256" key="1">
    <source>
        <dbReference type="ARBA" id="ARBA00004141"/>
    </source>
</evidence>
<sequence>MTRPCALSSSTSASRSTSPPPPPLPKESSTAAAASASTWRLCTLATGVVVFHVSTSALQEKVFHLPGFTSVLLLSCGETCFTTVLVGLLLLWRWRRERAEQQQQQPPPQEPHTPVRSAGRGWSDHDPQRGDADADAAALRGAWRSCCSTLWRIFHPSTVSMHWYARIALLVSCSLYITNRSSLVLSYTLQVIFKSSKLLCMLVVHRWWTAHRDGGGGTGSAAAAAPVEAPARTVVSSPTARRCVALPSQPHPRLRRCTSSTAVADASATLPHHDADDASSMTTAATTTAAAAAAAVVVVAVPQVSWRVVGTSHPLEDDQPPPPPWWWTWLFVLCCGAALGRLCGRRRHRSQLDRRRHGRRRLDDELDDDGGSAEGAVSPQHSAAVAWRSVTALLQALGQRCWCRTATPSPEDLCRGGSAVATAPTTAAHVSGNCWGSMLVAAAAWLRGFLRDTEMLACLIIVVGLIVFTYASQHDVRVPSEAGAAEAAPSPWNASSPSPADAGATAAPSLLLQLVADATSFLSTRTVIVLIGVAGLLLSNVFDSMMYVLEELHCFHPRPPPPPPPPPRRRHAAMSSAEDEVEVATRSSPVAAAAAGPLHDGRSVPQTPVAHEPPGAWRSAAAAAAAAPVVPASPQEVLFMVNGIATLLYGASFGAAWLCARAASLLSPRSVGSTAVGAVWTALEAQQLAACELHRRTAALSTDAGLPAGCAELAARQRELQSLQPLWLASPHPAALTADTYSAASVLLLIAAASVTSLLGTLCLLRIVSDYTGVVAVAVTSVRKTLTILISFFVYGRAFTALHAAGLAGVMGGVYWYEAQRRRRQRDSH</sequence>
<feature type="region of interest" description="Disordered" evidence="6">
    <location>
        <begin position="1"/>
        <end position="31"/>
    </location>
</feature>
<feature type="transmembrane region" description="Helical" evidence="7">
    <location>
        <begin position="527"/>
        <end position="549"/>
    </location>
</feature>
<feature type="transmembrane region" description="Helical" evidence="7">
    <location>
        <begin position="71"/>
        <end position="92"/>
    </location>
</feature>
<comment type="caution">
    <text evidence="8">The sequence shown here is derived from an EMBL/GenBank/DDBJ whole genome shotgun (WGS) entry which is preliminary data.</text>
</comment>
<dbReference type="GO" id="GO:0000139">
    <property type="term" value="C:Golgi membrane"/>
    <property type="evidence" value="ECO:0007669"/>
    <property type="project" value="TreeGrafter"/>
</dbReference>
<evidence type="ECO:0000256" key="5">
    <source>
        <dbReference type="ARBA" id="ARBA00023136"/>
    </source>
</evidence>
<feature type="transmembrane region" description="Helical" evidence="7">
    <location>
        <begin position="746"/>
        <end position="768"/>
    </location>
</feature>
<feature type="compositionally biased region" description="Low complexity" evidence="6">
    <location>
        <begin position="1"/>
        <end position="17"/>
    </location>
</feature>
<dbReference type="SUPFAM" id="SSF103481">
    <property type="entry name" value="Multidrug resistance efflux transporter EmrE"/>
    <property type="match status" value="1"/>
</dbReference>
<evidence type="ECO:0000313" key="8">
    <source>
        <dbReference type="EMBL" id="KAK7197577.1"/>
    </source>
</evidence>
<dbReference type="EMBL" id="JAECZO010000111">
    <property type="protein sequence ID" value="KAK7197577.1"/>
    <property type="molecule type" value="Genomic_DNA"/>
</dbReference>
<dbReference type="InterPro" id="IPR013657">
    <property type="entry name" value="SCL35B1-4/HUT1"/>
</dbReference>
<evidence type="ECO:0000256" key="3">
    <source>
        <dbReference type="ARBA" id="ARBA00022692"/>
    </source>
</evidence>
<feature type="transmembrane region" description="Helical" evidence="7">
    <location>
        <begin position="326"/>
        <end position="344"/>
    </location>
</feature>
<dbReference type="InterPro" id="IPR037185">
    <property type="entry name" value="EmrE-like"/>
</dbReference>
<reference evidence="8 9" key="1">
    <citation type="journal article" date="2021" name="MBio">
        <title>A New Model Trypanosomatid, Novymonas esmeraldas: Genomic Perception of Its 'Candidatus Pandoraea novymonadis' Endosymbiont.</title>
        <authorList>
            <person name="Zakharova A."/>
            <person name="Saura A."/>
            <person name="Butenko A."/>
            <person name="Podesvova L."/>
            <person name="Warmusova S."/>
            <person name="Kostygov A.Y."/>
            <person name="Nenarokova A."/>
            <person name="Lukes J."/>
            <person name="Opperdoes F.R."/>
            <person name="Yurchenko V."/>
        </authorList>
    </citation>
    <scope>NUCLEOTIDE SEQUENCE [LARGE SCALE GENOMIC DNA]</scope>
    <source>
        <strain evidence="8 9">E262AT.01</strain>
    </source>
</reference>
<evidence type="ECO:0000313" key="9">
    <source>
        <dbReference type="Proteomes" id="UP001430356"/>
    </source>
</evidence>
<dbReference type="GO" id="GO:0005789">
    <property type="term" value="C:endoplasmic reticulum membrane"/>
    <property type="evidence" value="ECO:0007669"/>
    <property type="project" value="TreeGrafter"/>
</dbReference>
<dbReference type="Proteomes" id="UP001430356">
    <property type="component" value="Unassembled WGS sequence"/>
</dbReference>
<keyword evidence="9" id="KW-1185">Reference proteome</keyword>
<feature type="transmembrane region" description="Helical" evidence="7">
    <location>
        <begin position="788"/>
        <end position="817"/>
    </location>
</feature>
<evidence type="ECO:0000256" key="4">
    <source>
        <dbReference type="ARBA" id="ARBA00022989"/>
    </source>
</evidence>
<organism evidence="8 9">
    <name type="scientific">Novymonas esmeraldas</name>
    <dbReference type="NCBI Taxonomy" id="1808958"/>
    <lineage>
        <taxon>Eukaryota</taxon>
        <taxon>Discoba</taxon>
        <taxon>Euglenozoa</taxon>
        <taxon>Kinetoplastea</taxon>
        <taxon>Metakinetoplastina</taxon>
        <taxon>Trypanosomatida</taxon>
        <taxon>Trypanosomatidae</taxon>
        <taxon>Novymonas</taxon>
    </lineage>
</organism>
<feature type="region of interest" description="Disordered" evidence="6">
    <location>
        <begin position="558"/>
        <end position="614"/>
    </location>
</feature>
<dbReference type="Pfam" id="PF08449">
    <property type="entry name" value="UAA"/>
    <property type="match status" value="1"/>
</dbReference>
<gene>
    <name evidence="8" type="ORF">NESM_000707900</name>
</gene>
<keyword evidence="5 7" id="KW-0472">Membrane</keyword>
<protein>
    <submittedName>
        <fullName evidence="8">Triose-phosphate Transporter family/UAA transporter family</fullName>
    </submittedName>
</protein>
<keyword evidence="2" id="KW-0813">Transport</keyword>
<keyword evidence="3 7" id="KW-0812">Transmembrane</keyword>
<evidence type="ECO:0000256" key="2">
    <source>
        <dbReference type="ARBA" id="ARBA00022448"/>
    </source>
</evidence>